<keyword evidence="6" id="KW-0482">Metalloprotease</keyword>
<evidence type="ECO:0000256" key="6">
    <source>
        <dbReference type="ARBA" id="ARBA00023049"/>
    </source>
</evidence>
<dbReference type="InterPro" id="IPR051256">
    <property type="entry name" value="Dictomallein"/>
</dbReference>
<evidence type="ECO:0000256" key="3">
    <source>
        <dbReference type="ARBA" id="ARBA00022723"/>
    </source>
</evidence>
<name>A0A0D3J0P9_EMIH1</name>
<dbReference type="KEGG" id="ehx:EMIHUDRAFT_244440"/>
<keyword evidence="9" id="KW-1185">Reference proteome</keyword>
<keyword evidence="3" id="KW-0479">Metal-binding</keyword>
<dbReference type="EnsemblProtists" id="EOD17084">
    <property type="protein sequence ID" value="EOD17084"/>
    <property type="gene ID" value="EMIHUDRAFT_244440"/>
</dbReference>
<dbReference type="HOGENOM" id="CLU_1312194_0_0_1"/>
<evidence type="ECO:0000256" key="1">
    <source>
        <dbReference type="ARBA" id="ARBA00001947"/>
    </source>
</evidence>
<dbReference type="PANTHER" id="PTHR39540:SF1">
    <property type="entry name" value="DICTOMALLEIN-1-RELATED"/>
    <property type="match status" value="1"/>
</dbReference>
<proteinExistence type="predicted"/>
<evidence type="ECO:0000313" key="8">
    <source>
        <dbReference type="EnsemblProtists" id="EOD17084"/>
    </source>
</evidence>
<comment type="cofactor">
    <cofactor evidence="1">
        <name>Zn(2+)</name>
        <dbReference type="ChEBI" id="CHEBI:29105"/>
    </cofactor>
</comment>
<keyword evidence="2" id="KW-0645">Protease</keyword>
<evidence type="ECO:0000256" key="4">
    <source>
        <dbReference type="ARBA" id="ARBA00022801"/>
    </source>
</evidence>
<evidence type="ECO:0000313" key="9">
    <source>
        <dbReference type="Proteomes" id="UP000013827"/>
    </source>
</evidence>
<dbReference type="Proteomes" id="UP000013827">
    <property type="component" value="Unassembled WGS sequence"/>
</dbReference>
<dbReference type="GO" id="GO:0004222">
    <property type="term" value="F:metalloendopeptidase activity"/>
    <property type="evidence" value="ECO:0007669"/>
    <property type="project" value="InterPro"/>
</dbReference>
<protein>
    <recommendedName>
        <fullName evidence="7">Peptidase M66 domain-containing protein</fullName>
    </recommendedName>
</protein>
<dbReference type="Pfam" id="PF10462">
    <property type="entry name" value="Peptidase_M66"/>
    <property type="match status" value="1"/>
</dbReference>
<dbReference type="AlphaFoldDB" id="A0A0D3J0P9"/>
<keyword evidence="4" id="KW-0378">Hydrolase</keyword>
<dbReference type="GO" id="GO:0006508">
    <property type="term" value="P:proteolysis"/>
    <property type="evidence" value="ECO:0007669"/>
    <property type="project" value="UniProtKB-KW"/>
</dbReference>
<accession>A0A0D3J0P9</accession>
<dbReference type="PaxDb" id="2903-EOD17084"/>
<dbReference type="InterPro" id="IPR019503">
    <property type="entry name" value="Peptidase_M66_dom"/>
</dbReference>
<keyword evidence="5" id="KW-0862">Zinc</keyword>
<reference evidence="8" key="2">
    <citation type="submission" date="2024-10" db="UniProtKB">
        <authorList>
            <consortium name="EnsemblProtists"/>
        </authorList>
    </citation>
    <scope>IDENTIFICATION</scope>
</reference>
<organism evidence="8 9">
    <name type="scientific">Emiliania huxleyi (strain CCMP1516)</name>
    <dbReference type="NCBI Taxonomy" id="280463"/>
    <lineage>
        <taxon>Eukaryota</taxon>
        <taxon>Haptista</taxon>
        <taxon>Haptophyta</taxon>
        <taxon>Prymnesiophyceae</taxon>
        <taxon>Isochrysidales</taxon>
        <taxon>Noelaerhabdaceae</taxon>
        <taxon>Emiliania</taxon>
    </lineage>
</organism>
<feature type="domain" description="Peptidase M66" evidence="7">
    <location>
        <begin position="30"/>
        <end position="210"/>
    </location>
</feature>
<dbReference type="RefSeq" id="XP_005769513.1">
    <property type="nucleotide sequence ID" value="XM_005769456.1"/>
</dbReference>
<reference evidence="9" key="1">
    <citation type="journal article" date="2013" name="Nature">
        <title>Pan genome of the phytoplankton Emiliania underpins its global distribution.</title>
        <authorList>
            <person name="Read B.A."/>
            <person name="Kegel J."/>
            <person name="Klute M.J."/>
            <person name="Kuo A."/>
            <person name="Lefebvre S.C."/>
            <person name="Maumus F."/>
            <person name="Mayer C."/>
            <person name="Miller J."/>
            <person name="Monier A."/>
            <person name="Salamov A."/>
            <person name="Young J."/>
            <person name="Aguilar M."/>
            <person name="Claverie J.M."/>
            <person name="Frickenhaus S."/>
            <person name="Gonzalez K."/>
            <person name="Herman E.K."/>
            <person name="Lin Y.C."/>
            <person name="Napier J."/>
            <person name="Ogata H."/>
            <person name="Sarno A.F."/>
            <person name="Shmutz J."/>
            <person name="Schroeder D."/>
            <person name="de Vargas C."/>
            <person name="Verret F."/>
            <person name="von Dassow P."/>
            <person name="Valentin K."/>
            <person name="Van de Peer Y."/>
            <person name="Wheeler G."/>
            <person name="Dacks J.B."/>
            <person name="Delwiche C.F."/>
            <person name="Dyhrman S.T."/>
            <person name="Glockner G."/>
            <person name="John U."/>
            <person name="Richards T."/>
            <person name="Worden A.Z."/>
            <person name="Zhang X."/>
            <person name="Grigoriev I.V."/>
            <person name="Allen A.E."/>
            <person name="Bidle K."/>
            <person name="Borodovsky M."/>
            <person name="Bowler C."/>
            <person name="Brownlee C."/>
            <person name="Cock J.M."/>
            <person name="Elias M."/>
            <person name="Gladyshev V.N."/>
            <person name="Groth M."/>
            <person name="Guda C."/>
            <person name="Hadaegh A."/>
            <person name="Iglesias-Rodriguez M.D."/>
            <person name="Jenkins J."/>
            <person name="Jones B.M."/>
            <person name="Lawson T."/>
            <person name="Leese F."/>
            <person name="Lindquist E."/>
            <person name="Lobanov A."/>
            <person name="Lomsadze A."/>
            <person name="Malik S.B."/>
            <person name="Marsh M.E."/>
            <person name="Mackinder L."/>
            <person name="Mock T."/>
            <person name="Mueller-Roeber B."/>
            <person name="Pagarete A."/>
            <person name="Parker M."/>
            <person name="Probert I."/>
            <person name="Quesneville H."/>
            <person name="Raines C."/>
            <person name="Rensing S.A."/>
            <person name="Riano-Pachon D.M."/>
            <person name="Richier S."/>
            <person name="Rokitta S."/>
            <person name="Shiraiwa Y."/>
            <person name="Soanes D.M."/>
            <person name="van der Giezen M."/>
            <person name="Wahlund T.M."/>
            <person name="Williams B."/>
            <person name="Wilson W."/>
            <person name="Wolfe G."/>
            <person name="Wurch L.L."/>
        </authorList>
    </citation>
    <scope>NUCLEOTIDE SEQUENCE</scope>
</reference>
<evidence type="ECO:0000259" key="7">
    <source>
        <dbReference type="PROSITE" id="PS51694"/>
    </source>
</evidence>
<sequence>MTALQFHQESDQGLKLGRLDDVEVGGRLTELVVAALDAGFLTEPRDEFTFKDDPTTHRDSFETIPASRLVVVQYEYVTSPCTYHPLLTEVMLPQGVLYTSSSADTGGVYSGDMRQLGKILLSHGIDLANYGIWSSSGTSESPHPFSCALIAAHNTVGQYANGREATGNFCGLAHWAVEVWHAAGSVDASRWQVEADGKRLFFVRVAEKAA</sequence>
<dbReference type="GeneID" id="17263239"/>
<evidence type="ECO:0000256" key="2">
    <source>
        <dbReference type="ARBA" id="ARBA00022670"/>
    </source>
</evidence>
<dbReference type="GO" id="GO:0046872">
    <property type="term" value="F:metal ion binding"/>
    <property type="evidence" value="ECO:0007669"/>
    <property type="project" value="UniProtKB-KW"/>
</dbReference>
<dbReference type="PANTHER" id="PTHR39540">
    <property type="match status" value="1"/>
</dbReference>
<dbReference type="PROSITE" id="PS51694">
    <property type="entry name" value="PEPTIDASE_M66"/>
    <property type="match status" value="1"/>
</dbReference>
<evidence type="ECO:0000256" key="5">
    <source>
        <dbReference type="ARBA" id="ARBA00022833"/>
    </source>
</evidence>